<dbReference type="GO" id="GO:0004392">
    <property type="term" value="F:heme oxygenase (decyclizing) activity"/>
    <property type="evidence" value="ECO:0007669"/>
    <property type="project" value="InterPro"/>
</dbReference>
<evidence type="ECO:0000256" key="1">
    <source>
        <dbReference type="ARBA" id="ARBA00022617"/>
    </source>
</evidence>
<dbReference type="Gene3D" id="1.20.910.10">
    <property type="entry name" value="Heme oxygenase-like"/>
    <property type="match status" value="1"/>
</dbReference>
<dbReference type="Proteomes" id="UP001310890">
    <property type="component" value="Unassembled WGS sequence"/>
</dbReference>
<dbReference type="PANTHER" id="PTHR10720">
    <property type="entry name" value="HEME OXYGENASE"/>
    <property type="match status" value="1"/>
</dbReference>
<gene>
    <name evidence="6" type="ORF">LTR62_000207</name>
</gene>
<sequence>MASHPPTPVATPSPGDPPSISNEINIATRKAHTELNRLIIQRLPLALPPHSHDPALLGQGLAAFAKIFFVFEAVWASLEDGKSAPDGGSIGAKRREVLHARLKTLRPVGMVRSQRLAADLKYMEKITGKDWSRHSSSELPIGHGLVAKPHLLLAYAWVMYMAIFSGGRWIRAQLKDAGPEFWKLSTDKVVIDAKSLPNVLETPGLCFLCFDGEEDGEDIKREFKRRLVETEACLTFQERQEVVEEATHLFEHCIALVQQLDAVVLRQRALRIASVAALLGILLAGLGWLYWFDQYGYLER</sequence>
<keyword evidence="5" id="KW-0472">Membrane</keyword>
<feature type="transmembrane region" description="Helical" evidence="5">
    <location>
        <begin position="269"/>
        <end position="291"/>
    </location>
</feature>
<evidence type="ECO:0000256" key="4">
    <source>
        <dbReference type="SAM" id="MobiDB-lite"/>
    </source>
</evidence>
<comment type="caution">
    <text evidence="6">The sequence shown here is derived from an EMBL/GenBank/DDBJ whole genome shotgun (WGS) entry which is preliminary data.</text>
</comment>
<dbReference type="AlphaFoldDB" id="A0AAN7TR79"/>
<keyword evidence="2" id="KW-0479">Metal-binding</keyword>
<feature type="transmembrane region" description="Helical" evidence="5">
    <location>
        <begin position="152"/>
        <end position="170"/>
    </location>
</feature>
<dbReference type="Pfam" id="PF01126">
    <property type="entry name" value="Heme_oxygenase"/>
    <property type="match status" value="1"/>
</dbReference>
<dbReference type="EMBL" id="JAVRRL010000001">
    <property type="protein sequence ID" value="KAK5118996.1"/>
    <property type="molecule type" value="Genomic_DNA"/>
</dbReference>
<proteinExistence type="predicted"/>
<reference evidence="6" key="1">
    <citation type="submission" date="2023-08" db="EMBL/GenBank/DDBJ databases">
        <title>Black Yeasts Isolated from many extreme environments.</title>
        <authorList>
            <person name="Coleine C."/>
            <person name="Stajich J.E."/>
            <person name="Selbmann L."/>
        </authorList>
    </citation>
    <scope>NUCLEOTIDE SEQUENCE</scope>
    <source>
        <strain evidence="6">CCFEE 5401</strain>
    </source>
</reference>
<organism evidence="6 7">
    <name type="scientific">Meristemomyces frigidus</name>
    <dbReference type="NCBI Taxonomy" id="1508187"/>
    <lineage>
        <taxon>Eukaryota</taxon>
        <taxon>Fungi</taxon>
        <taxon>Dikarya</taxon>
        <taxon>Ascomycota</taxon>
        <taxon>Pezizomycotina</taxon>
        <taxon>Dothideomycetes</taxon>
        <taxon>Dothideomycetidae</taxon>
        <taxon>Mycosphaerellales</taxon>
        <taxon>Teratosphaeriaceae</taxon>
        <taxon>Meristemomyces</taxon>
    </lineage>
</organism>
<dbReference type="SUPFAM" id="SSF48613">
    <property type="entry name" value="Heme oxygenase-like"/>
    <property type="match status" value="1"/>
</dbReference>
<dbReference type="PANTHER" id="PTHR10720:SF0">
    <property type="entry name" value="HEME OXYGENASE"/>
    <property type="match status" value="1"/>
</dbReference>
<dbReference type="InterPro" id="IPR016084">
    <property type="entry name" value="Haem_Oase-like_multi-hlx"/>
</dbReference>
<evidence type="ECO:0008006" key="8">
    <source>
        <dbReference type="Google" id="ProtNLM"/>
    </source>
</evidence>
<dbReference type="InterPro" id="IPR002051">
    <property type="entry name" value="Haem_Oase"/>
</dbReference>
<evidence type="ECO:0000256" key="2">
    <source>
        <dbReference type="ARBA" id="ARBA00022723"/>
    </source>
</evidence>
<feature type="compositionally biased region" description="Pro residues" evidence="4">
    <location>
        <begin position="1"/>
        <end position="17"/>
    </location>
</feature>
<keyword evidence="1" id="KW-0349">Heme</keyword>
<keyword evidence="3" id="KW-0408">Iron</keyword>
<dbReference type="InterPro" id="IPR016053">
    <property type="entry name" value="Haem_Oase-like"/>
</dbReference>
<evidence type="ECO:0000256" key="5">
    <source>
        <dbReference type="SAM" id="Phobius"/>
    </source>
</evidence>
<name>A0AAN7TR79_9PEZI</name>
<dbReference type="CDD" id="cd19165">
    <property type="entry name" value="HemeO"/>
    <property type="match status" value="1"/>
</dbReference>
<accession>A0AAN7TR79</accession>
<keyword evidence="5" id="KW-0812">Transmembrane</keyword>
<dbReference type="GO" id="GO:0046872">
    <property type="term" value="F:metal ion binding"/>
    <property type="evidence" value="ECO:0007669"/>
    <property type="project" value="UniProtKB-KW"/>
</dbReference>
<protein>
    <recommendedName>
        <fullName evidence="8">Heme oxygenase-like protein</fullName>
    </recommendedName>
</protein>
<evidence type="ECO:0000313" key="6">
    <source>
        <dbReference type="EMBL" id="KAK5118996.1"/>
    </source>
</evidence>
<evidence type="ECO:0000256" key="3">
    <source>
        <dbReference type="ARBA" id="ARBA00023004"/>
    </source>
</evidence>
<dbReference type="GO" id="GO:0006788">
    <property type="term" value="P:heme oxidation"/>
    <property type="evidence" value="ECO:0007669"/>
    <property type="project" value="InterPro"/>
</dbReference>
<feature type="region of interest" description="Disordered" evidence="4">
    <location>
        <begin position="1"/>
        <end position="21"/>
    </location>
</feature>
<evidence type="ECO:0000313" key="7">
    <source>
        <dbReference type="Proteomes" id="UP001310890"/>
    </source>
</evidence>
<keyword evidence="5" id="KW-1133">Transmembrane helix</keyword>